<dbReference type="Gene3D" id="2.30.30.320">
    <property type="entry name" value="DUF1653-like domain"/>
    <property type="match status" value="1"/>
</dbReference>
<sequence length="73" mass="8626">MSMRIRPGIYRHYKGNLYEVVGLARHSETEEELVVYRALYGDYGLWVRPAEMFAQTVVHEGRTVERFSCVRVF</sequence>
<dbReference type="InterPro" id="IPR023387">
    <property type="entry name" value="DUF1653-like_dom"/>
</dbReference>
<dbReference type="EMBL" id="MTAB01000001">
    <property type="protein sequence ID" value="OSI25420.1"/>
    <property type="molecule type" value="Genomic_DNA"/>
</dbReference>
<dbReference type="RefSeq" id="WP_054600515.1">
    <property type="nucleotide sequence ID" value="NZ_MTAB01000001.1"/>
</dbReference>
<dbReference type="STRING" id="1931275.BV914_10615"/>
<evidence type="ECO:0000313" key="3">
    <source>
        <dbReference type="Proteomes" id="UP000193303"/>
    </source>
</evidence>
<dbReference type="AlphaFoldDB" id="A0A1X3DM98"/>
<dbReference type="OrthoDB" id="371169at2"/>
<dbReference type="InterPro" id="IPR037135">
    <property type="entry name" value="DUF1653-like_dom_sf"/>
</dbReference>
<reference evidence="3" key="1">
    <citation type="submission" date="2017-01" db="EMBL/GenBank/DDBJ databases">
        <authorList>
            <person name="Mah S.A."/>
            <person name="Swanson W.J."/>
            <person name="Moy G.W."/>
            <person name="Vacquier V.D."/>
        </authorList>
    </citation>
    <scope>NUCLEOTIDE SEQUENCE [LARGE SCALE GENOMIC DNA]</scope>
    <source>
        <strain evidence="3">124861</strain>
    </source>
</reference>
<proteinExistence type="predicted"/>
<organism evidence="2 3">
    <name type="scientific">Neisseria dumasiana</name>
    <dbReference type="NCBI Taxonomy" id="1931275"/>
    <lineage>
        <taxon>Bacteria</taxon>
        <taxon>Pseudomonadati</taxon>
        <taxon>Pseudomonadota</taxon>
        <taxon>Betaproteobacteria</taxon>
        <taxon>Neisseriales</taxon>
        <taxon>Neisseriaceae</taxon>
        <taxon>Neisseria</taxon>
    </lineage>
</organism>
<evidence type="ECO:0000259" key="1">
    <source>
        <dbReference type="Pfam" id="PF07866"/>
    </source>
</evidence>
<name>A0A1X3DM98_9NEIS</name>
<comment type="caution">
    <text evidence="2">The sequence shown here is derived from an EMBL/GenBank/DDBJ whole genome shotgun (WGS) entry which is preliminary data.</text>
</comment>
<accession>A0A1X3DM98</accession>
<protein>
    <recommendedName>
        <fullName evidence="1">DUF1653 domain-containing protein</fullName>
    </recommendedName>
</protein>
<evidence type="ECO:0000313" key="2">
    <source>
        <dbReference type="EMBL" id="OSI25420.1"/>
    </source>
</evidence>
<dbReference type="Proteomes" id="UP000193303">
    <property type="component" value="Unassembled WGS sequence"/>
</dbReference>
<gene>
    <name evidence="2" type="ORF">BV912_00685</name>
</gene>
<dbReference type="Pfam" id="PF07866">
    <property type="entry name" value="DUF1653"/>
    <property type="match status" value="1"/>
</dbReference>
<feature type="domain" description="DUF1653" evidence="1">
    <location>
        <begin position="8"/>
        <end position="68"/>
    </location>
</feature>